<comment type="caution">
    <text evidence="2">The sequence shown here is derived from an EMBL/GenBank/DDBJ whole genome shotgun (WGS) entry which is preliminary data.</text>
</comment>
<name>A0A2T7NVQ4_POMCA</name>
<organism evidence="2 3">
    <name type="scientific">Pomacea canaliculata</name>
    <name type="common">Golden apple snail</name>
    <dbReference type="NCBI Taxonomy" id="400727"/>
    <lineage>
        <taxon>Eukaryota</taxon>
        <taxon>Metazoa</taxon>
        <taxon>Spiralia</taxon>
        <taxon>Lophotrochozoa</taxon>
        <taxon>Mollusca</taxon>
        <taxon>Gastropoda</taxon>
        <taxon>Caenogastropoda</taxon>
        <taxon>Architaenioglossa</taxon>
        <taxon>Ampullarioidea</taxon>
        <taxon>Ampullariidae</taxon>
        <taxon>Pomacea</taxon>
    </lineage>
</organism>
<sequence length="207" mass="23637">MQKERSKSHLEQAKQASIERLMEELNDKDRRLRKLSEEQDRSTRLQSMTQEKVRKDVDFIKKQLSHERTLKLGAFHRVDELQSQVYELESNLFAHSPHGTASIPPTPAKSTRAVSASKVSRKIRPSTTSGVWPPPTAWPATRMQGAPEEGALAVAGLNNMDNRMVQRPKTVGGRLRSRIAEQLLNELEPDHHRIIVQLEQLQLEGRR</sequence>
<keyword evidence="3" id="KW-1185">Reference proteome</keyword>
<dbReference type="PANTHER" id="PTHR33331:SF13">
    <property type="entry name" value="COILED-COIL DOMAIN CONTAINING 162"/>
    <property type="match status" value="1"/>
</dbReference>
<dbReference type="PANTHER" id="PTHR33331">
    <property type="entry name" value="COILED-COIL DOMAIN-CONTAINING PROTEIN 162"/>
    <property type="match status" value="1"/>
</dbReference>
<feature type="compositionally biased region" description="Basic and acidic residues" evidence="1">
    <location>
        <begin position="20"/>
        <end position="43"/>
    </location>
</feature>
<feature type="compositionally biased region" description="Polar residues" evidence="1">
    <location>
        <begin position="108"/>
        <end position="118"/>
    </location>
</feature>
<dbReference type="InterPro" id="IPR040401">
    <property type="entry name" value="CCDC162"/>
</dbReference>
<protein>
    <submittedName>
        <fullName evidence="2">Uncharacterized protein</fullName>
    </submittedName>
</protein>
<feature type="region of interest" description="Disordered" evidence="1">
    <location>
        <begin position="1"/>
        <end position="48"/>
    </location>
</feature>
<evidence type="ECO:0000313" key="3">
    <source>
        <dbReference type="Proteomes" id="UP000245119"/>
    </source>
</evidence>
<proteinExistence type="predicted"/>
<evidence type="ECO:0000256" key="1">
    <source>
        <dbReference type="SAM" id="MobiDB-lite"/>
    </source>
</evidence>
<reference evidence="2 3" key="1">
    <citation type="submission" date="2018-04" db="EMBL/GenBank/DDBJ databases">
        <title>The genome of golden apple snail Pomacea canaliculata provides insight into stress tolerance and invasive adaptation.</title>
        <authorList>
            <person name="Liu C."/>
            <person name="Liu B."/>
            <person name="Ren Y."/>
            <person name="Zhang Y."/>
            <person name="Wang H."/>
            <person name="Li S."/>
            <person name="Jiang F."/>
            <person name="Yin L."/>
            <person name="Zhang G."/>
            <person name="Qian W."/>
            <person name="Fan W."/>
        </authorList>
    </citation>
    <scope>NUCLEOTIDE SEQUENCE [LARGE SCALE GENOMIC DNA]</scope>
    <source>
        <strain evidence="2">SZHN2017</strain>
        <tissue evidence="2">Muscle</tissue>
    </source>
</reference>
<dbReference type="AlphaFoldDB" id="A0A2T7NVQ4"/>
<dbReference type="STRING" id="400727.A0A2T7NVQ4"/>
<gene>
    <name evidence="2" type="ORF">C0Q70_15747</name>
</gene>
<dbReference type="EMBL" id="PZQS01000009">
    <property type="protein sequence ID" value="PVD25249.1"/>
    <property type="molecule type" value="Genomic_DNA"/>
</dbReference>
<feature type="compositionally biased region" description="Basic and acidic residues" evidence="1">
    <location>
        <begin position="1"/>
        <end position="12"/>
    </location>
</feature>
<dbReference type="Proteomes" id="UP000245119">
    <property type="component" value="Linkage Group LG9"/>
</dbReference>
<evidence type="ECO:0000313" key="2">
    <source>
        <dbReference type="EMBL" id="PVD25249.1"/>
    </source>
</evidence>
<feature type="region of interest" description="Disordered" evidence="1">
    <location>
        <begin position="97"/>
        <end position="138"/>
    </location>
</feature>
<dbReference type="OrthoDB" id="6132843at2759"/>
<accession>A0A2T7NVQ4</accession>